<proteinExistence type="predicted"/>
<comment type="caution">
    <text evidence="1">The sequence shown here is derived from an EMBL/GenBank/DDBJ whole genome shotgun (WGS) entry which is preliminary data.</text>
</comment>
<gene>
    <name evidence="1" type="ORF">WMO43_02220</name>
</gene>
<dbReference type="RefSeq" id="WP_353529709.1">
    <property type="nucleotide sequence ID" value="NZ_JBBMEX010000002.1"/>
</dbReference>
<name>A0ABV1HAF7_9FIRM</name>
<protein>
    <submittedName>
        <fullName evidence="1">Uncharacterized protein</fullName>
    </submittedName>
</protein>
<dbReference type="Proteomes" id="UP001454489">
    <property type="component" value="Unassembled WGS sequence"/>
</dbReference>
<accession>A0ABV1HAF7</accession>
<evidence type="ECO:0000313" key="1">
    <source>
        <dbReference type="EMBL" id="MEQ2556698.1"/>
    </source>
</evidence>
<reference evidence="1 2" key="1">
    <citation type="submission" date="2024-03" db="EMBL/GenBank/DDBJ databases">
        <title>Human intestinal bacterial collection.</title>
        <authorList>
            <person name="Pauvert C."/>
            <person name="Hitch T.C.A."/>
            <person name="Clavel T."/>
        </authorList>
    </citation>
    <scope>NUCLEOTIDE SEQUENCE [LARGE SCALE GENOMIC DNA]</scope>
    <source>
        <strain evidence="1 2">CLA-AA-H185</strain>
    </source>
</reference>
<dbReference type="EMBL" id="JBBMEX010000002">
    <property type="protein sequence ID" value="MEQ2556698.1"/>
    <property type="molecule type" value="Genomic_DNA"/>
</dbReference>
<sequence length="51" mass="6097">MRIINGFKVNMYVRIGDQPPKNWEEFTKEEQREISQKLNEQAARSFAIKVK</sequence>
<evidence type="ECO:0000313" key="2">
    <source>
        <dbReference type="Proteomes" id="UP001454489"/>
    </source>
</evidence>
<keyword evidence="2" id="KW-1185">Reference proteome</keyword>
<organism evidence="1 2">
    <name type="scientific">Maccoyibacter intestinihominis</name>
    <dbReference type="NCBI Taxonomy" id="3133499"/>
    <lineage>
        <taxon>Bacteria</taxon>
        <taxon>Bacillati</taxon>
        <taxon>Bacillota</taxon>
        <taxon>Clostridia</taxon>
        <taxon>Lachnospirales</taxon>
        <taxon>Lachnospiraceae</taxon>
        <taxon>Maccoyibacter</taxon>
    </lineage>
</organism>